<dbReference type="KEGG" id="psuu:Psuf_005460"/>
<keyword evidence="2" id="KW-1185">Reference proteome</keyword>
<sequence length="79" mass="8440">MATYKAEALRQRYRGRIRPRRLRLPAGQGTLVAAPHAALQHRAGGGRWHDAGRNAALLPATATEVRVTPAAGPAQVVPL</sequence>
<dbReference type="RefSeq" id="WP_173153422.1">
    <property type="nucleotide sequence ID" value="NZ_AP022871.1"/>
</dbReference>
<evidence type="ECO:0000313" key="1">
    <source>
        <dbReference type="EMBL" id="BCB83233.1"/>
    </source>
</evidence>
<dbReference type="Proteomes" id="UP000503011">
    <property type="component" value="Chromosome"/>
</dbReference>
<accession>A0A6F8YB32</accession>
<dbReference type="AlphaFoldDB" id="A0A6F8YB32"/>
<proteinExistence type="predicted"/>
<organism evidence="1 2">
    <name type="scientific">Phytohabitans suffuscus</name>
    <dbReference type="NCBI Taxonomy" id="624315"/>
    <lineage>
        <taxon>Bacteria</taxon>
        <taxon>Bacillati</taxon>
        <taxon>Actinomycetota</taxon>
        <taxon>Actinomycetes</taxon>
        <taxon>Micromonosporales</taxon>
        <taxon>Micromonosporaceae</taxon>
    </lineage>
</organism>
<protein>
    <submittedName>
        <fullName evidence="1">Uncharacterized protein</fullName>
    </submittedName>
</protein>
<gene>
    <name evidence="1" type="ORF">Psuf_005460</name>
</gene>
<reference evidence="1 2" key="1">
    <citation type="submission" date="2020-03" db="EMBL/GenBank/DDBJ databases">
        <title>Whole genome shotgun sequence of Phytohabitans suffuscus NBRC 105367.</title>
        <authorList>
            <person name="Komaki H."/>
            <person name="Tamura T."/>
        </authorList>
    </citation>
    <scope>NUCLEOTIDE SEQUENCE [LARGE SCALE GENOMIC DNA]</scope>
    <source>
        <strain evidence="1 2">NBRC 105367</strain>
    </source>
</reference>
<name>A0A6F8YB32_9ACTN</name>
<dbReference type="EMBL" id="AP022871">
    <property type="protein sequence ID" value="BCB83233.1"/>
    <property type="molecule type" value="Genomic_DNA"/>
</dbReference>
<reference evidence="1 2" key="2">
    <citation type="submission" date="2020-03" db="EMBL/GenBank/DDBJ databases">
        <authorList>
            <person name="Ichikawa N."/>
            <person name="Kimura A."/>
            <person name="Kitahashi Y."/>
            <person name="Uohara A."/>
        </authorList>
    </citation>
    <scope>NUCLEOTIDE SEQUENCE [LARGE SCALE GENOMIC DNA]</scope>
    <source>
        <strain evidence="1 2">NBRC 105367</strain>
    </source>
</reference>
<evidence type="ECO:0000313" key="2">
    <source>
        <dbReference type="Proteomes" id="UP000503011"/>
    </source>
</evidence>